<sequence>MSTKEKQEEIKKILKTLGWSIFKLADLLHEEIYELDCLERVDKSEIKKLEEKIKKHLSRHTTKEEVLNHYLAILYAHPDYKNGHFNLTPTFYTKHDCLDESVEYGLCELSRKIDNILKKDDI</sequence>
<organism evidence="1 2">
    <name type="scientific">Proteus alimentorum</name>
    <dbReference type="NCBI Taxonomy" id="1973495"/>
    <lineage>
        <taxon>Bacteria</taxon>
        <taxon>Pseudomonadati</taxon>
        <taxon>Pseudomonadota</taxon>
        <taxon>Gammaproteobacteria</taxon>
        <taxon>Enterobacterales</taxon>
        <taxon>Morganellaceae</taxon>
        <taxon>Proteus</taxon>
    </lineage>
</organism>
<protein>
    <submittedName>
        <fullName evidence="1">Elongation factor Ts</fullName>
    </submittedName>
</protein>
<dbReference type="Proteomes" id="UP000614721">
    <property type="component" value="Unassembled WGS sequence"/>
</dbReference>
<accession>A0ABS0IR41</accession>
<dbReference type="EMBL" id="JADSJP010000005">
    <property type="protein sequence ID" value="MBG2878466.1"/>
    <property type="molecule type" value="Genomic_DNA"/>
</dbReference>
<evidence type="ECO:0000313" key="1">
    <source>
        <dbReference type="EMBL" id="MBG2878466.1"/>
    </source>
</evidence>
<keyword evidence="1" id="KW-0251">Elongation factor</keyword>
<reference evidence="1 2" key="1">
    <citation type="submission" date="2020-11" db="EMBL/GenBank/DDBJ databases">
        <title>Enhanced detection system for hospital associated transmission using whole genome sequencing surveillance.</title>
        <authorList>
            <person name="Harrison L.H."/>
            <person name="Van Tyne D."/>
            <person name="Marsh J.W."/>
            <person name="Griffith M.P."/>
            <person name="Snyder D.J."/>
            <person name="Cooper V.S."/>
            <person name="Mustapha M."/>
        </authorList>
    </citation>
    <scope>NUCLEOTIDE SEQUENCE [LARGE SCALE GENOMIC DNA]</scope>
    <source>
        <strain evidence="1 2">PR00075</strain>
    </source>
</reference>
<gene>
    <name evidence="1" type="ORF">I4902_04170</name>
</gene>
<keyword evidence="1" id="KW-0648">Protein biosynthesis</keyword>
<proteinExistence type="predicted"/>
<dbReference type="GO" id="GO:0003746">
    <property type="term" value="F:translation elongation factor activity"/>
    <property type="evidence" value="ECO:0007669"/>
    <property type="project" value="UniProtKB-KW"/>
</dbReference>
<comment type="caution">
    <text evidence="1">The sequence shown here is derived from an EMBL/GenBank/DDBJ whole genome shotgun (WGS) entry which is preliminary data.</text>
</comment>
<keyword evidence="2" id="KW-1185">Reference proteome</keyword>
<dbReference type="RefSeq" id="WP_196568012.1">
    <property type="nucleotide sequence ID" value="NZ_JADRYY010000022.1"/>
</dbReference>
<name>A0ABS0IR41_9GAMM</name>
<evidence type="ECO:0000313" key="2">
    <source>
        <dbReference type="Proteomes" id="UP000614721"/>
    </source>
</evidence>